<sequence>MGLHGPSLSRYRSGMPSSADRALYSNLVIIRWQYADANAGALPDDDTLERMTEFEDAVLEAADHEKYWGSGVAVLTENGVREWRFYTPDTSEFMDNFNRVLADKDAYPIDFQVFDDPEWIALAELQSAQSDGDGDDEDI</sequence>
<accession>A0A246K613</accession>
<dbReference type="InterPro" id="IPR016097">
    <property type="entry name" value="DUF695"/>
</dbReference>
<feature type="domain" description="DUF695" evidence="1">
    <location>
        <begin position="7"/>
        <end position="119"/>
    </location>
</feature>
<reference evidence="2 3" key="1">
    <citation type="journal article" date="2002" name="Int. J. Syst. Evol. Microbiol.">
        <title>Sphingopyxis witflariensis sp. nov., isolated from activated sludge.</title>
        <authorList>
            <person name="Kampfer P."/>
            <person name="Witzenberger R."/>
            <person name="Denner E.B."/>
            <person name="Busse H.J."/>
            <person name="Neef A."/>
        </authorList>
    </citation>
    <scope>NUCLEOTIDE SEQUENCE [LARGE SCALE GENOMIC DNA]</scope>
    <source>
        <strain evidence="2 3">DSM 14551</strain>
    </source>
</reference>
<dbReference type="EMBL" id="NISJ01000001">
    <property type="protein sequence ID" value="OWR01437.1"/>
    <property type="molecule type" value="Genomic_DNA"/>
</dbReference>
<evidence type="ECO:0000313" key="2">
    <source>
        <dbReference type="EMBL" id="OWR01437.1"/>
    </source>
</evidence>
<protein>
    <recommendedName>
        <fullName evidence="1">DUF695 domain-containing protein</fullName>
    </recommendedName>
</protein>
<proteinExistence type="predicted"/>
<dbReference type="Proteomes" id="UP000197097">
    <property type="component" value="Unassembled WGS sequence"/>
</dbReference>
<name>A0A246K613_9SPHN</name>
<evidence type="ECO:0000313" key="3">
    <source>
        <dbReference type="Proteomes" id="UP000197097"/>
    </source>
</evidence>
<evidence type="ECO:0000259" key="1">
    <source>
        <dbReference type="Pfam" id="PF05117"/>
    </source>
</evidence>
<dbReference type="Pfam" id="PF05117">
    <property type="entry name" value="DUF695"/>
    <property type="match status" value="1"/>
</dbReference>
<gene>
    <name evidence="2" type="ORF">CDQ91_03325</name>
</gene>
<comment type="caution">
    <text evidence="2">The sequence shown here is derived from an EMBL/GenBank/DDBJ whole genome shotgun (WGS) entry which is preliminary data.</text>
</comment>
<organism evidence="2 3">
    <name type="scientific">Sphingopyxis witflariensis</name>
    <dbReference type="NCBI Taxonomy" id="173675"/>
    <lineage>
        <taxon>Bacteria</taxon>
        <taxon>Pseudomonadati</taxon>
        <taxon>Pseudomonadota</taxon>
        <taxon>Alphaproteobacteria</taxon>
        <taxon>Sphingomonadales</taxon>
        <taxon>Sphingomonadaceae</taxon>
        <taxon>Sphingopyxis</taxon>
    </lineage>
</organism>
<dbReference type="AlphaFoldDB" id="A0A246K613"/>
<keyword evidence="3" id="KW-1185">Reference proteome</keyword>